<dbReference type="KEGG" id="cnr:EB819_00505"/>
<dbReference type="AlphaFoldDB" id="A0A1E5UFB0"/>
<sequence length="287" mass="32599">MIAIVDGGSTKCDWVILDHSGKISQKTETLGFNPNIINADLIPQEIEKNQHLYFLKEHLKEIYFYGSGCGTPENAALVEVNLQKAFPHAKVIVKEDMTAAAYAAYNGKPAIVCILGTGSNSCFFDGETVRRDLPSLGFLIGDEGSGSALGKQLLRKFFMKKLPKDLHEDFMATYHLTIEDAIRNMYHNPRANAYLAEFNKFVVLKKSHPYFQNMIFDEMKNFFEYQVLPYEEAREAEINFIGSIAFVYEDILRSAAAELNLTVGKIVQRPIESLVEYHKKYIFNQEE</sequence>
<gene>
    <name evidence="2" type="ORF">BHF72_1988</name>
</gene>
<dbReference type="PANTHER" id="PTHR43190">
    <property type="entry name" value="N-ACETYL-D-GLUCOSAMINE KINASE"/>
    <property type="match status" value="1"/>
</dbReference>
<dbReference type="InterPro" id="IPR002731">
    <property type="entry name" value="ATPase_BadF"/>
</dbReference>
<protein>
    <submittedName>
        <fullName evidence="2">BadF/BadG/BcrA/BcrD ATPase family protein</fullName>
    </submittedName>
</protein>
<proteinExistence type="predicted"/>
<dbReference type="InterPro" id="IPR052519">
    <property type="entry name" value="Euk-type_GlcNAc_Kinase"/>
</dbReference>
<name>A0A1E5UFB0_9FLAO</name>
<dbReference type="PATRIC" id="fig|237258.4.peg.1980"/>
<dbReference type="Gene3D" id="3.30.420.40">
    <property type="match status" value="2"/>
</dbReference>
<dbReference type="PANTHER" id="PTHR43190:SF3">
    <property type="entry name" value="N-ACETYL-D-GLUCOSAMINE KINASE"/>
    <property type="match status" value="1"/>
</dbReference>
<evidence type="ECO:0000313" key="3">
    <source>
        <dbReference type="Proteomes" id="UP000095601"/>
    </source>
</evidence>
<dbReference type="RefSeq" id="WP_069797942.1">
    <property type="nucleotide sequence ID" value="NZ_CP034157.1"/>
</dbReference>
<evidence type="ECO:0000259" key="1">
    <source>
        <dbReference type="Pfam" id="PF01869"/>
    </source>
</evidence>
<evidence type="ECO:0000313" key="2">
    <source>
        <dbReference type="EMBL" id="OEL11586.1"/>
    </source>
</evidence>
<reference evidence="2 3" key="1">
    <citation type="submission" date="2016-09" db="EMBL/GenBank/DDBJ databases">
        <authorList>
            <person name="Capua I."/>
            <person name="De Benedictis P."/>
            <person name="Joannis T."/>
            <person name="Lombin L.H."/>
            <person name="Cattoli G."/>
        </authorList>
    </citation>
    <scope>NUCLEOTIDE SEQUENCE [LARGE SCALE GENOMIC DNA]</scope>
    <source>
        <strain evidence="2 3">NRS-1</strain>
    </source>
</reference>
<keyword evidence="3" id="KW-1185">Reference proteome</keyword>
<dbReference type="CDD" id="cd24079">
    <property type="entry name" value="ASKHA_NBD_PG1100-like"/>
    <property type="match status" value="1"/>
</dbReference>
<dbReference type="Gene3D" id="1.10.720.160">
    <property type="match status" value="1"/>
</dbReference>
<dbReference type="SUPFAM" id="SSF53067">
    <property type="entry name" value="Actin-like ATPase domain"/>
    <property type="match status" value="2"/>
</dbReference>
<dbReference type="InterPro" id="IPR043129">
    <property type="entry name" value="ATPase_NBD"/>
</dbReference>
<feature type="domain" description="ATPase BadF/BadG/BcrA/BcrD type" evidence="1">
    <location>
        <begin position="5"/>
        <end position="158"/>
    </location>
</feature>
<comment type="caution">
    <text evidence="2">The sequence shown here is derived from an EMBL/GenBank/DDBJ whole genome shotgun (WGS) entry which is preliminary data.</text>
</comment>
<accession>A0A1E5UFB0</accession>
<dbReference type="EMBL" id="MKGI01000031">
    <property type="protein sequence ID" value="OEL11586.1"/>
    <property type="molecule type" value="Genomic_DNA"/>
</dbReference>
<dbReference type="STRING" id="237258.SAMN04489756_11517"/>
<organism evidence="2 3">
    <name type="scientific">Cloacibacterium normanense</name>
    <dbReference type="NCBI Taxonomy" id="237258"/>
    <lineage>
        <taxon>Bacteria</taxon>
        <taxon>Pseudomonadati</taxon>
        <taxon>Bacteroidota</taxon>
        <taxon>Flavobacteriia</taxon>
        <taxon>Flavobacteriales</taxon>
        <taxon>Weeksellaceae</taxon>
    </lineage>
</organism>
<dbReference type="Proteomes" id="UP000095601">
    <property type="component" value="Unassembled WGS sequence"/>
</dbReference>
<dbReference type="Pfam" id="PF01869">
    <property type="entry name" value="BcrAD_BadFG"/>
    <property type="match status" value="1"/>
</dbReference>
<dbReference type="OrthoDB" id="871343at2"/>